<dbReference type="InterPro" id="IPR053850">
    <property type="entry name" value="Glyco_hydro_123_N_2"/>
</dbReference>
<dbReference type="Gene3D" id="2.60.120.260">
    <property type="entry name" value="Galactose-binding domain-like"/>
    <property type="match status" value="1"/>
</dbReference>
<feature type="signal peptide" evidence="1">
    <location>
        <begin position="1"/>
        <end position="40"/>
    </location>
</feature>
<reference evidence="3 4" key="1">
    <citation type="journal article" date="2016" name="Int. J. Syst. Evol. Microbiol.">
        <title>Agromyces aureus sp. nov., isolated from the rhizosphere of Salix caprea L. grown in a heavy-metal-contaminated soil.</title>
        <authorList>
            <person name="Corretto E."/>
            <person name="Antonielli L."/>
            <person name="Sessitsch A."/>
            <person name="Compant S."/>
            <person name="Gorfer M."/>
            <person name="Kuffner M."/>
            <person name="Brader G."/>
        </authorList>
    </citation>
    <scope>NUCLEOTIDE SEQUENCE [LARGE SCALE GENOMIC DNA]</scope>
    <source>
        <strain evidence="3 4">AR33</strain>
    </source>
</reference>
<dbReference type="Proteomes" id="UP000078437">
    <property type="component" value="Chromosome"/>
</dbReference>
<dbReference type="AlphaFoldDB" id="A0A191WCB8"/>
<organism evidence="3 4">
    <name type="scientific">Agromyces aureus</name>
    <dbReference type="NCBI Taxonomy" id="453304"/>
    <lineage>
        <taxon>Bacteria</taxon>
        <taxon>Bacillati</taxon>
        <taxon>Actinomycetota</taxon>
        <taxon>Actinomycetes</taxon>
        <taxon>Micrococcales</taxon>
        <taxon>Microbacteriaceae</taxon>
        <taxon>Agromyces</taxon>
    </lineage>
</organism>
<accession>A0A191WCB8</accession>
<dbReference type="Pfam" id="PF13320">
    <property type="entry name" value="GH123_cat"/>
    <property type="match status" value="1"/>
</dbReference>
<evidence type="ECO:0000259" key="2">
    <source>
        <dbReference type="SMART" id="SM00635"/>
    </source>
</evidence>
<dbReference type="SMART" id="SM00635">
    <property type="entry name" value="BID_2"/>
    <property type="match status" value="1"/>
</dbReference>
<dbReference type="InterPro" id="IPR008964">
    <property type="entry name" value="Invasin/intimin_cell_adhesion"/>
</dbReference>
<feature type="domain" description="BIG2" evidence="2">
    <location>
        <begin position="188"/>
        <end position="265"/>
    </location>
</feature>
<dbReference type="STRING" id="453304.ATC03_02805"/>
<sequence>MAALRDHAKGTSMTASPVSVRRKLALLLAVGLALPLAAVAAPGAATAESTTVIVDDAVSSGTNRFEFGAGWNAGSGLDPAKWNAGTEHWAKAADRSTLTFSFTGEQARLFGIKDVPHGRYAVSVDDGAEVVVDAYAATRTFKQLIFDTGALPAGQHTVKLRLTGEKSPAASRADGQIDFAEVIAQRVPVTGVEMDTEPLALVESATRQLEATVVPAGATDAGVTWSSSDDSVATVGATGRLTAVGGGTATITATSVDGGFTASREVTVTAAPTTLSGAVGETNFHYATTKLFDDYRRMYLSDVIGMTGTAWTDSAWRNDRVSGQFVLWTGDEPKTGVRVESATLVGASGAELDADGLDVDFVASVMAGRGRPSLGRPQEPIPDVLSKAERIDIPADTVQPLWLAVDVPSDAAAGQYTGEIVVVDDQGERIEFDLAVEVLDLELPDAGDWDQFIDLWQNPYAVARVSGIPADQLWTRAHFDAMLPHYQRLRDAGQDVITATVVNDPWASQTYDPYGSMVQWTKKADGTWGFDFTVFDQWVSFMIDEVGIDGQIDAYSMVNWASKVQYLDEASGQTITASVPVGTAIWTEMWSAFLEAFGPHLEAKGWFDRTYMAMDERALGDLLKAVDLIDAHAPGLKVGAAMNYNSLSDPRLDRIDKISVSSDHVLVGDEVFEATMKHRRELGLITSIYYCVGIYPNTFIRSNLAEAAWTQWKTVATDSDGYLRWAYDSFVEDPFATTDFKTWESGDTAQVYPGNVSSVRWERMNEGIRDAEKVRWLSEQSPEAAAELKTALGAMGNPGVKRDPFGGVIDPGDVDIAAEVDRLEGELDRITRAYLESRAPLDVTVSVQTRCIASKAVLAVTARNGEAVPVSISFTSPYGGKSFANVASGKNATHAFSTRASSIPEGAVTIEAVATIGGEERSSTSTAAFDARACSS</sequence>
<evidence type="ECO:0000256" key="1">
    <source>
        <dbReference type="SAM" id="SignalP"/>
    </source>
</evidence>
<dbReference type="InterPro" id="IPR025150">
    <property type="entry name" value="GH123_cat"/>
</dbReference>
<dbReference type="InterPro" id="IPR003343">
    <property type="entry name" value="Big_2"/>
</dbReference>
<evidence type="ECO:0000313" key="4">
    <source>
        <dbReference type="Proteomes" id="UP000078437"/>
    </source>
</evidence>
<name>A0A191WCB8_9MICO</name>
<keyword evidence="4" id="KW-1185">Reference proteome</keyword>
<feature type="chain" id="PRO_5039353195" description="BIG2 domain-containing protein" evidence="1">
    <location>
        <begin position="41"/>
        <end position="936"/>
    </location>
</feature>
<reference evidence="4" key="2">
    <citation type="submission" date="2016-01" db="EMBL/GenBank/DDBJ databases">
        <title>Complete genome sequence of Agromyces aureus AR33T and comparison with related organisms.</title>
        <authorList>
            <person name="Corretto E."/>
            <person name="Antonielli L."/>
            <person name="Sessitsch A."/>
            <person name="Brader G."/>
        </authorList>
    </citation>
    <scope>NUCLEOTIDE SEQUENCE [LARGE SCALE GENOMIC DNA]</scope>
    <source>
        <strain evidence="4">AR33</strain>
    </source>
</reference>
<protein>
    <recommendedName>
        <fullName evidence="2">BIG2 domain-containing protein</fullName>
    </recommendedName>
</protein>
<gene>
    <name evidence="3" type="ORF">ATC03_02805</name>
</gene>
<proteinExistence type="predicted"/>
<dbReference type="Pfam" id="PF02368">
    <property type="entry name" value="Big_2"/>
    <property type="match status" value="1"/>
</dbReference>
<dbReference type="Pfam" id="PF22680">
    <property type="entry name" value="Glyco_hydro_123_N_2"/>
    <property type="match status" value="1"/>
</dbReference>
<evidence type="ECO:0000313" key="3">
    <source>
        <dbReference type="EMBL" id="ANJ25838.1"/>
    </source>
</evidence>
<dbReference type="KEGG" id="agy:ATC03_02805"/>
<keyword evidence="1" id="KW-0732">Signal</keyword>
<dbReference type="Gene3D" id="2.60.40.1080">
    <property type="match status" value="1"/>
</dbReference>
<dbReference type="SUPFAM" id="SSF49373">
    <property type="entry name" value="Invasin/intimin cell-adhesion fragments"/>
    <property type="match status" value="1"/>
</dbReference>
<dbReference type="EMBL" id="CP013979">
    <property type="protein sequence ID" value="ANJ25838.1"/>
    <property type="molecule type" value="Genomic_DNA"/>
</dbReference>